<name>K0TKM3_THAOC</name>
<feature type="region of interest" description="Disordered" evidence="1">
    <location>
        <begin position="59"/>
        <end position="85"/>
    </location>
</feature>
<evidence type="ECO:0000313" key="3">
    <source>
        <dbReference type="Proteomes" id="UP000266841"/>
    </source>
</evidence>
<gene>
    <name evidence="2" type="ORF">THAOC_03647</name>
</gene>
<feature type="compositionally biased region" description="Basic and acidic residues" evidence="1">
    <location>
        <begin position="71"/>
        <end position="85"/>
    </location>
</feature>
<feature type="compositionally biased region" description="Basic and acidic residues" evidence="1">
    <location>
        <begin position="8"/>
        <end position="17"/>
    </location>
</feature>
<proteinExistence type="predicted"/>
<comment type="caution">
    <text evidence="2">The sequence shown here is derived from an EMBL/GenBank/DDBJ whole genome shotgun (WGS) entry which is preliminary data.</text>
</comment>
<keyword evidence="3" id="KW-1185">Reference proteome</keyword>
<feature type="region of interest" description="Disordered" evidence="1">
    <location>
        <begin position="1"/>
        <end position="33"/>
    </location>
</feature>
<dbReference type="EMBL" id="AGNL01003454">
    <property type="protein sequence ID" value="EJK74661.1"/>
    <property type="molecule type" value="Genomic_DNA"/>
</dbReference>
<dbReference type="Proteomes" id="UP000266841">
    <property type="component" value="Unassembled WGS sequence"/>
</dbReference>
<protein>
    <submittedName>
        <fullName evidence="2">Uncharacterized protein</fullName>
    </submittedName>
</protein>
<organism evidence="2 3">
    <name type="scientific">Thalassiosira oceanica</name>
    <name type="common">Marine diatom</name>
    <dbReference type="NCBI Taxonomy" id="159749"/>
    <lineage>
        <taxon>Eukaryota</taxon>
        <taxon>Sar</taxon>
        <taxon>Stramenopiles</taxon>
        <taxon>Ochrophyta</taxon>
        <taxon>Bacillariophyta</taxon>
        <taxon>Coscinodiscophyceae</taxon>
        <taxon>Thalassiosirophycidae</taxon>
        <taxon>Thalassiosirales</taxon>
        <taxon>Thalassiosiraceae</taxon>
        <taxon>Thalassiosira</taxon>
    </lineage>
</organism>
<dbReference type="AlphaFoldDB" id="K0TKM3"/>
<reference evidence="2 3" key="1">
    <citation type="journal article" date="2012" name="Genome Biol.">
        <title>Genome and low-iron response of an oceanic diatom adapted to chronic iron limitation.</title>
        <authorList>
            <person name="Lommer M."/>
            <person name="Specht M."/>
            <person name="Roy A.S."/>
            <person name="Kraemer L."/>
            <person name="Andreson R."/>
            <person name="Gutowska M.A."/>
            <person name="Wolf J."/>
            <person name="Bergner S.V."/>
            <person name="Schilhabel M.B."/>
            <person name="Klostermeier U.C."/>
            <person name="Beiko R.G."/>
            <person name="Rosenstiel P."/>
            <person name="Hippler M."/>
            <person name="Laroche J."/>
        </authorList>
    </citation>
    <scope>NUCLEOTIDE SEQUENCE [LARGE SCALE GENOMIC DNA]</scope>
    <source>
        <strain evidence="2 3">CCMP1005</strain>
    </source>
</reference>
<evidence type="ECO:0000256" key="1">
    <source>
        <dbReference type="SAM" id="MobiDB-lite"/>
    </source>
</evidence>
<sequence length="270" mass="30586">MSTMSGRDPSDDGDRKPAAPSKPPNKLLTSSTNPIMVSLAERYGELISTDAEAETLKFLLAHPANQPKPQSDAKPKEDVTDHSKQIEEAYQLHADLYGDASAVALLKQNKRKASGFSEPDRKQSKQSKFGLSPFGQPYALSFPAHDGLLPSFGQSPYCHDKKRRPEDLEDRWANRTFPMGMNDGRELMRLELHRQEIESLMRLELHRREVEATRLAAQIELKRRADLERRRLMMEEEIQRAERERLVAASILSNLTGVPKSSEELPIDRS</sequence>
<evidence type="ECO:0000313" key="2">
    <source>
        <dbReference type="EMBL" id="EJK74661.1"/>
    </source>
</evidence>
<accession>K0TKM3</accession>